<dbReference type="EMBL" id="JTDY01000358">
    <property type="protein sequence ID" value="KOB77556.1"/>
    <property type="molecule type" value="Genomic_DNA"/>
</dbReference>
<accession>A0A0L7LQT1</accession>
<keyword evidence="1" id="KW-0862">Zinc</keyword>
<keyword evidence="1" id="KW-0863">Zinc-finger</keyword>
<reference evidence="3 4" key="1">
    <citation type="journal article" date="2015" name="Genome Biol. Evol.">
        <title>The genome of winter moth (Operophtera brumata) provides a genomic perspective on sexual dimorphism and phenology.</title>
        <authorList>
            <person name="Derks M.F."/>
            <person name="Smit S."/>
            <person name="Salis L."/>
            <person name="Schijlen E."/>
            <person name="Bossers A."/>
            <person name="Mateman C."/>
            <person name="Pijl A.S."/>
            <person name="de Ridder D."/>
            <person name="Groenen M.A."/>
            <person name="Visser M.E."/>
            <person name="Megens H.J."/>
        </authorList>
    </citation>
    <scope>NUCLEOTIDE SEQUENCE [LARGE SCALE GENOMIC DNA]</scope>
    <source>
        <strain evidence="3">WM2013NL</strain>
        <tissue evidence="3">Head and thorax</tissue>
    </source>
</reference>
<comment type="caution">
    <text evidence="3">The sequence shown here is derived from an EMBL/GenBank/DDBJ whole genome shotgun (WGS) entry which is preliminary data.</text>
</comment>
<dbReference type="Pfam" id="PF10491">
    <property type="entry name" value="Nrf1_DNA-bind"/>
    <property type="match status" value="1"/>
</dbReference>
<evidence type="ECO:0000256" key="1">
    <source>
        <dbReference type="PROSITE-ProRule" id="PRU00042"/>
    </source>
</evidence>
<keyword evidence="1" id="KW-0479">Metal-binding</keyword>
<dbReference type="GO" id="GO:0003677">
    <property type="term" value="F:DNA binding"/>
    <property type="evidence" value="ECO:0007669"/>
    <property type="project" value="UniProtKB-KW"/>
</dbReference>
<organism evidence="3 4">
    <name type="scientific">Operophtera brumata</name>
    <name type="common">Winter moth</name>
    <name type="synonym">Phalaena brumata</name>
    <dbReference type="NCBI Taxonomy" id="104452"/>
    <lineage>
        <taxon>Eukaryota</taxon>
        <taxon>Metazoa</taxon>
        <taxon>Ecdysozoa</taxon>
        <taxon>Arthropoda</taxon>
        <taxon>Hexapoda</taxon>
        <taxon>Insecta</taxon>
        <taxon>Pterygota</taxon>
        <taxon>Neoptera</taxon>
        <taxon>Endopterygota</taxon>
        <taxon>Lepidoptera</taxon>
        <taxon>Glossata</taxon>
        <taxon>Ditrysia</taxon>
        <taxon>Geometroidea</taxon>
        <taxon>Geometridae</taxon>
        <taxon>Larentiinae</taxon>
        <taxon>Operophtera</taxon>
    </lineage>
</organism>
<dbReference type="PROSITE" id="PS50157">
    <property type="entry name" value="ZINC_FINGER_C2H2_2"/>
    <property type="match status" value="1"/>
</dbReference>
<keyword evidence="3" id="KW-0238">DNA-binding</keyword>
<proteinExistence type="predicted"/>
<sequence>MIANLPLLFTGGHPVALTNCSAAELEKFITFMVTCSWGHDTVNDIVRPEWWPTDVPFCHPFVRPSNVTAEWDERLKSLVRKCYTFHNSSFLLVFSAQLARYPRKRLRYVDNLDETTSLYLKPTGRLLVTFRNENMYYDKDASVVINNPIDVDDAIVIDDIDNDIPTKSANIYLCDNCDSHFDNVETLNIHERLCNNDIPAGSCNGRLPDFLSALRLQPVDSKAIKPDLGRSDSDNKMKSVRSAANIDRGPPYPFSSLAYKKYSKNQIQRDMTYSRERVERYCCTTSLPIKVTVNKLKNQQFPVRYRRPIDYWHRKYVFPEQRNKKILDVKAQLLYLKCRRITVDIERMSMASMQEYIDRLKEEGEIKRKNMEDKDIIFVDTSCEPADVEIKNFDPLKQLNSECEVIDLCSDDESPAVNEVNENCDPRAGVTCVVRGGAVLRRTAATPHALPSAPCGARQRPLPSAVLQPHPVLLITRTLNNLQTISLE</sequence>
<dbReference type="AlphaFoldDB" id="A0A0L7LQT1"/>
<dbReference type="GO" id="GO:0008270">
    <property type="term" value="F:zinc ion binding"/>
    <property type="evidence" value="ECO:0007669"/>
    <property type="project" value="UniProtKB-KW"/>
</dbReference>
<dbReference type="OrthoDB" id="6288734at2759"/>
<feature type="domain" description="C2H2-type" evidence="2">
    <location>
        <begin position="172"/>
        <end position="199"/>
    </location>
</feature>
<name>A0A0L7LQT1_OPEBR</name>
<keyword evidence="4" id="KW-1185">Reference proteome</keyword>
<dbReference type="InterPro" id="IPR019525">
    <property type="entry name" value="Nrf1_NLS/DNA-bd_dimer"/>
</dbReference>
<protein>
    <submittedName>
        <fullName evidence="3">DNA-binding protein P3A2</fullName>
    </submittedName>
</protein>
<evidence type="ECO:0000313" key="3">
    <source>
        <dbReference type="EMBL" id="KOB77556.1"/>
    </source>
</evidence>
<dbReference type="InterPro" id="IPR013087">
    <property type="entry name" value="Znf_C2H2_type"/>
</dbReference>
<dbReference type="Proteomes" id="UP000037510">
    <property type="component" value="Unassembled WGS sequence"/>
</dbReference>
<evidence type="ECO:0000259" key="2">
    <source>
        <dbReference type="PROSITE" id="PS50157"/>
    </source>
</evidence>
<gene>
    <name evidence="3" type="ORF">OBRU01_03744</name>
</gene>
<evidence type="ECO:0000313" key="4">
    <source>
        <dbReference type="Proteomes" id="UP000037510"/>
    </source>
</evidence>